<dbReference type="RefSeq" id="WP_079210181.1">
    <property type="nucleotide sequence ID" value="NZ_MVGR01000006.1"/>
</dbReference>
<comment type="caution">
    <text evidence="1">The sequence shown here is derived from an EMBL/GenBank/DDBJ whole genome shotgun (WGS) entry which is preliminary data.</text>
</comment>
<name>A0A1V4BL02_MICAE</name>
<evidence type="ECO:0000313" key="1">
    <source>
        <dbReference type="EMBL" id="OPF14524.1"/>
    </source>
</evidence>
<accession>A0A1V4BL02</accession>
<proteinExistence type="predicted"/>
<dbReference type="Proteomes" id="UP000189835">
    <property type="component" value="Unassembled WGS sequence"/>
</dbReference>
<evidence type="ECO:0000313" key="2">
    <source>
        <dbReference type="Proteomes" id="UP000189835"/>
    </source>
</evidence>
<organism evidence="1 2">
    <name type="scientific">Microcystis aeruginosa KW</name>
    <dbReference type="NCBI Taxonomy" id="1960155"/>
    <lineage>
        <taxon>Bacteria</taxon>
        <taxon>Bacillati</taxon>
        <taxon>Cyanobacteriota</taxon>
        <taxon>Cyanophyceae</taxon>
        <taxon>Oscillatoriophycideae</taxon>
        <taxon>Chroococcales</taxon>
        <taxon>Microcystaceae</taxon>
        <taxon>Microcystis</taxon>
    </lineage>
</organism>
<protein>
    <submittedName>
        <fullName evidence="1">Uncharacterized protein</fullName>
    </submittedName>
</protein>
<gene>
    <name evidence="1" type="ORF">B1L04_28295</name>
</gene>
<sequence>MPRPEPQKDPKKKVSEFYVSAQEDKTSGDDLRNVVDSTIDAAQKTLDTITRIFWDQSTQKSHISKDLIHRLEPIWDNEVAPVLIREFGLNTSLSVIFYQGYNFDEVLMEVWDPRYVTSKSSQVFTIRGVPISEVRYFAKYRDQALVLNLNNWI</sequence>
<dbReference type="AlphaFoldDB" id="A0A1V4BL02"/>
<reference evidence="1 2" key="1">
    <citation type="submission" date="2017-02" db="EMBL/GenBank/DDBJ databases">
        <title>Genome sequence of Microcystis aeruginosa KW.</title>
        <authorList>
            <person name="Oh H.-M."/>
            <person name="Ahn C.-Y."/>
            <person name="Jeong H."/>
            <person name="Srivastava A."/>
            <person name="Lee H.-G."/>
            <person name="Kang S.-R."/>
        </authorList>
    </citation>
    <scope>NUCLEOTIDE SEQUENCE [LARGE SCALE GENOMIC DNA]</scope>
    <source>
        <strain evidence="1 2">KW</strain>
    </source>
</reference>
<dbReference type="EMBL" id="MVGR01000006">
    <property type="protein sequence ID" value="OPF14524.1"/>
    <property type="molecule type" value="Genomic_DNA"/>
</dbReference>